<dbReference type="PANTHER" id="PTHR42850">
    <property type="entry name" value="METALLOPHOSPHOESTERASE"/>
    <property type="match status" value="1"/>
</dbReference>
<evidence type="ECO:0000259" key="2">
    <source>
        <dbReference type="Pfam" id="PF00149"/>
    </source>
</evidence>
<keyword evidence="1" id="KW-0472">Membrane</keyword>
<accession>A0A4Z1NUL2</accession>
<dbReference type="AlphaFoldDB" id="A0A4Z1NUL2"/>
<protein>
    <submittedName>
        <fullName evidence="3">Metallo-dependent phosphatase</fullName>
    </submittedName>
</protein>
<dbReference type="STRING" id="86259.A0A4Z1NUL2"/>
<gene>
    <name evidence="3" type="ORF">E6O75_ATG08822</name>
</gene>
<evidence type="ECO:0000313" key="3">
    <source>
        <dbReference type="EMBL" id="TID14676.1"/>
    </source>
</evidence>
<keyword evidence="4" id="KW-1185">Reference proteome</keyword>
<dbReference type="InterPro" id="IPR004843">
    <property type="entry name" value="Calcineurin-like_PHP"/>
</dbReference>
<reference evidence="3 4" key="1">
    <citation type="submission" date="2019-04" db="EMBL/GenBank/DDBJ databases">
        <title>High contiguity whole genome sequence and gene annotation resource for two Venturia nashicola isolates.</title>
        <authorList>
            <person name="Prokchorchik M."/>
            <person name="Won K."/>
            <person name="Lee Y."/>
            <person name="Choi E.D."/>
            <person name="Segonzac C."/>
            <person name="Sohn K.H."/>
        </authorList>
    </citation>
    <scope>NUCLEOTIDE SEQUENCE [LARGE SCALE GENOMIC DNA]</scope>
    <source>
        <strain evidence="3 4">PRI2</strain>
    </source>
</reference>
<feature type="domain" description="Calcineurin-like phosphoesterase" evidence="2">
    <location>
        <begin position="99"/>
        <end position="285"/>
    </location>
</feature>
<dbReference type="GO" id="GO:0006798">
    <property type="term" value="P:polyphosphate catabolic process"/>
    <property type="evidence" value="ECO:0007669"/>
    <property type="project" value="TreeGrafter"/>
</dbReference>
<proteinExistence type="predicted"/>
<dbReference type="GO" id="GO:0016791">
    <property type="term" value="F:phosphatase activity"/>
    <property type="evidence" value="ECO:0007669"/>
    <property type="project" value="TreeGrafter"/>
</dbReference>
<dbReference type="PANTHER" id="PTHR42850:SF4">
    <property type="entry name" value="ZINC-DEPENDENT ENDOPOLYPHOSPHATASE"/>
    <property type="match status" value="1"/>
</dbReference>
<evidence type="ECO:0000313" key="4">
    <source>
        <dbReference type="Proteomes" id="UP000298493"/>
    </source>
</evidence>
<name>A0A4Z1NUL2_9PEZI</name>
<keyword evidence="1" id="KW-1133">Transmembrane helix</keyword>
<dbReference type="GO" id="GO:0000298">
    <property type="term" value="F:endopolyphosphatase activity"/>
    <property type="evidence" value="ECO:0007669"/>
    <property type="project" value="TreeGrafter"/>
</dbReference>
<dbReference type="Pfam" id="PF00149">
    <property type="entry name" value="Metallophos"/>
    <property type="match status" value="1"/>
</dbReference>
<keyword evidence="1" id="KW-0812">Transmembrane</keyword>
<dbReference type="GO" id="GO:0005737">
    <property type="term" value="C:cytoplasm"/>
    <property type="evidence" value="ECO:0007669"/>
    <property type="project" value="TreeGrafter"/>
</dbReference>
<dbReference type="EMBL" id="SNSC02000022">
    <property type="protein sequence ID" value="TID14676.1"/>
    <property type="molecule type" value="Genomic_DNA"/>
</dbReference>
<sequence length="341" mass="38424">MSEKEGFSAGLPSWIRQISFPKRVQRYLFGYAVFLFACWLTWFYYLQPAWAQERLYDASLAALNDKEQSFGANIRPVFTDMIHLKSLDWLEMSTVAKMISKLLDKVKFVKGKDHLILAGDMVSKGPDSRGVVDLAMELGADAVRGNWEDRTLLAYDSLVAKVHPLPGPQEDPNTKEDFLDEESFSHGDYKDRAMAKELDKRHIKWLQNCPVILKVGGISGFNGGSEIVVVHAGLAPGIDLDRQDPFLVMNMRSIDVMTRVPSEDRKGEPWEKLWNHHQSHTHPASQRQTVIYGHDSKTGLNIKKYSKGLDSGCVKGGELTAFVVDQNGKNKIVSVKCQKNK</sequence>
<feature type="transmembrane region" description="Helical" evidence="1">
    <location>
        <begin position="27"/>
        <end position="45"/>
    </location>
</feature>
<dbReference type="SUPFAM" id="SSF56300">
    <property type="entry name" value="Metallo-dependent phosphatases"/>
    <property type="match status" value="1"/>
</dbReference>
<evidence type="ECO:0000256" key="1">
    <source>
        <dbReference type="SAM" id="Phobius"/>
    </source>
</evidence>
<comment type="caution">
    <text evidence="3">The sequence shown here is derived from an EMBL/GenBank/DDBJ whole genome shotgun (WGS) entry which is preliminary data.</text>
</comment>
<organism evidence="3 4">
    <name type="scientific">Venturia nashicola</name>
    <dbReference type="NCBI Taxonomy" id="86259"/>
    <lineage>
        <taxon>Eukaryota</taxon>
        <taxon>Fungi</taxon>
        <taxon>Dikarya</taxon>
        <taxon>Ascomycota</taxon>
        <taxon>Pezizomycotina</taxon>
        <taxon>Dothideomycetes</taxon>
        <taxon>Pleosporomycetidae</taxon>
        <taxon>Venturiales</taxon>
        <taxon>Venturiaceae</taxon>
        <taxon>Venturia</taxon>
    </lineage>
</organism>
<dbReference type="Proteomes" id="UP000298493">
    <property type="component" value="Unassembled WGS sequence"/>
</dbReference>
<dbReference type="Gene3D" id="3.60.21.10">
    <property type="match status" value="1"/>
</dbReference>
<dbReference type="InterPro" id="IPR050126">
    <property type="entry name" value="Ap4A_hydrolase"/>
</dbReference>
<dbReference type="InterPro" id="IPR029052">
    <property type="entry name" value="Metallo-depent_PP-like"/>
</dbReference>